<protein>
    <submittedName>
        <fullName evidence="1">Uncharacterized protein</fullName>
    </submittedName>
</protein>
<reference evidence="1" key="1">
    <citation type="submission" date="2020-04" db="EMBL/GenBank/DDBJ databases">
        <authorList>
            <person name="Chiriac C."/>
            <person name="Salcher M."/>
            <person name="Ghai R."/>
            <person name="Kavagutti S V."/>
        </authorList>
    </citation>
    <scope>NUCLEOTIDE SEQUENCE</scope>
</reference>
<evidence type="ECO:0000313" key="1">
    <source>
        <dbReference type="EMBL" id="CAB4166799.1"/>
    </source>
</evidence>
<name>A0A6J5P4R2_9CAUD</name>
<dbReference type="EMBL" id="LR796794">
    <property type="protein sequence ID" value="CAB4166799.1"/>
    <property type="molecule type" value="Genomic_DNA"/>
</dbReference>
<accession>A0A6J5P4R2</accession>
<sequence>MANLLADLAAALAAGGLEAPGAEWKTSETWAKECGFNRDYALKILRRGIKAGKIEARKFRVMSGGRPAPVPHYRVIP</sequence>
<gene>
    <name evidence="1" type="ORF">UFOVP836_59</name>
</gene>
<organism evidence="1">
    <name type="scientific">uncultured Caudovirales phage</name>
    <dbReference type="NCBI Taxonomy" id="2100421"/>
    <lineage>
        <taxon>Viruses</taxon>
        <taxon>Duplodnaviria</taxon>
        <taxon>Heunggongvirae</taxon>
        <taxon>Uroviricota</taxon>
        <taxon>Caudoviricetes</taxon>
        <taxon>Peduoviridae</taxon>
        <taxon>Maltschvirus</taxon>
        <taxon>Maltschvirus maltsch</taxon>
    </lineage>
</organism>
<proteinExistence type="predicted"/>